<keyword evidence="2" id="KW-0805">Transcription regulation</keyword>
<evidence type="ECO:0000256" key="3">
    <source>
        <dbReference type="ARBA" id="ARBA00023125"/>
    </source>
</evidence>
<keyword evidence="7" id="KW-1185">Reference proteome</keyword>
<dbReference type="RefSeq" id="WP_220209407.1">
    <property type="nucleotide sequence ID" value="NZ_BNJK01000002.1"/>
</dbReference>
<dbReference type="Gene3D" id="3.40.50.1360">
    <property type="match status" value="1"/>
</dbReference>
<dbReference type="SUPFAM" id="SSF88659">
    <property type="entry name" value="Sigma3 and sigma4 domains of RNA polymerase sigma factors"/>
    <property type="match status" value="1"/>
</dbReference>
<gene>
    <name evidence="6" type="ORF">KSF_087540</name>
</gene>
<dbReference type="AlphaFoldDB" id="A0A8J3J0Q6"/>
<dbReference type="Proteomes" id="UP000597444">
    <property type="component" value="Unassembled WGS sequence"/>
</dbReference>
<evidence type="ECO:0000256" key="1">
    <source>
        <dbReference type="ARBA" id="ARBA00010466"/>
    </source>
</evidence>
<reference evidence="6" key="1">
    <citation type="submission" date="2020-10" db="EMBL/GenBank/DDBJ databases">
        <title>Taxonomic study of unclassified bacteria belonging to the class Ktedonobacteria.</title>
        <authorList>
            <person name="Yabe S."/>
            <person name="Wang C.M."/>
            <person name="Zheng Y."/>
            <person name="Sakai Y."/>
            <person name="Cavaletti L."/>
            <person name="Monciardini P."/>
            <person name="Donadio S."/>
        </authorList>
    </citation>
    <scope>NUCLEOTIDE SEQUENCE</scope>
    <source>
        <strain evidence="6">ID150040</strain>
    </source>
</reference>
<organism evidence="6 7">
    <name type="scientific">Reticulibacter mediterranei</name>
    <dbReference type="NCBI Taxonomy" id="2778369"/>
    <lineage>
        <taxon>Bacteria</taxon>
        <taxon>Bacillati</taxon>
        <taxon>Chloroflexota</taxon>
        <taxon>Ktedonobacteria</taxon>
        <taxon>Ktedonobacterales</taxon>
        <taxon>Reticulibacteraceae</taxon>
        <taxon>Reticulibacter</taxon>
    </lineage>
</organism>
<dbReference type="InterPro" id="IPR037171">
    <property type="entry name" value="NagB/RpiA_transferase-like"/>
</dbReference>
<dbReference type="InterPro" id="IPR051054">
    <property type="entry name" value="SorC_transcr_regulators"/>
</dbReference>
<dbReference type="InterPro" id="IPR013324">
    <property type="entry name" value="RNA_pol_sigma_r3/r4-like"/>
</dbReference>
<evidence type="ECO:0000313" key="7">
    <source>
        <dbReference type="Proteomes" id="UP000597444"/>
    </source>
</evidence>
<evidence type="ECO:0000256" key="4">
    <source>
        <dbReference type="ARBA" id="ARBA00023163"/>
    </source>
</evidence>
<protein>
    <submittedName>
        <fullName evidence="6">Transcriptional regulator</fullName>
    </submittedName>
</protein>
<dbReference type="EMBL" id="BNJK01000002">
    <property type="protein sequence ID" value="GHO98706.1"/>
    <property type="molecule type" value="Genomic_DNA"/>
</dbReference>
<keyword evidence="4" id="KW-0804">Transcription</keyword>
<dbReference type="GO" id="GO:0003677">
    <property type="term" value="F:DNA binding"/>
    <property type="evidence" value="ECO:0007669"/>
    <property type="project" value="UniProtKB-KW"/>
</dbReference>
<dbReference type="Pfam" id="PF04198">
    <property type="entry name" value="Sugar-bind"/>
    <property type="match status" value="1"/>
</dbReference>
<dbReference type="PANTHER" id="PTHR34294">
    <property type="entry name" value="TRANSCRIPTIONAL REGULATOR-RELATED"/>
    <property type="match status" value="1"/>
</dbReference>
<dbReference type="InterPro" id="IPR036388">
    <property type="entry name" value="WH-like_DNA-bd_sf"/>
</dbReference>
<evidence type="ECO:0000313" key="6">
    <source>
        <dbReference type="EMBL" id="GHO98706.1"/>
    </source>
</evidence>
<feature type="domain" description="Sugar-binding" evidence="5">
    <location>
        <begin position="79"/>
        <end position="331"/>
    </location>
</feature>
<dbReference type="GO" id="GO:0030246">
    <property type="term" value="F:carbohydrate binding"/>
    <property type="evidence" value="ECO:0007669"/>
    <property type="project" value="InterPro"/>
</dbReference>
<name>A0A8J3J0Q6_9CHLR</name>
<dbReference type="Gene3D" id="1.10.10.10">
    <property type="entry name" value="Winged helix-like DNA-binding domain superfamily/Winged helix DNA-binding domain"/>
    <property type="match status" value="1"/>
</dbReference>
<accession>A0A8J3J0Q6</accession>
<evidence type="ECO:0000256" key="2">
    <source>
        <dbReference type="ARBA" id="ARBA00023015"/>
    </source>
</evidence>
<dbReference type="PANTHER" id="PTHR34294:SF1">
    <property type="entry name" value="TRANSCRIPTIONAL REGULATOR LSRR"/>
    <property type="match status" value="1"/>
</dbReference>
<evidence type="ECO:0000259" key="5">
    <source>
        <dbReference type="Pfam" id="PF04198"/>
    </source>
</evidence>
<proteinExistence type="inferred from homology"/>
<keyword evidence="3" id="KW-0238">DNA-binding</keyword>
<comment type="caution">
    <text evidence="6">The sequence shown here is derived from an EMBL/GenBank/DDBJ whole genome shotgun (WGS) entry which is preliminary data.</text>
</comment>
<dbReference type="InterPro" id="IPR007324">
    <property type="entry name" value="Sugar-bd_dom_put"/>
</dbReference>
<sequence length="340" mass="37700">MHEHRARLGNLSEGSLLVDERFLRQVATFYYIEGKTQENIASLLSCSRQTISQALHKAEDRGIVRIAVQPEERVGYLHALARDLRFRLGCQEVILVPGSYVENAEANEEVVTALADATALYLDDQLQHGDVLAVTNGKRILKQFHHRLMPSKYLPDVRVVSTTGFTETRALPKADANVIADIIGNAYRGRSAWLPIPALVHTQAQREQVHHLPLVRDVLAVLEQATLLLMEVGPVDLDHDLVKQAMLSSEQIMALQQAHPVAEVNHWLFDAAGRSLHELLPYAVTGLEIPHLTRHPLTILVAGASRACLSAIQAIINTGFVDVFITDQMTAFFLNERGGC</sequence>
<comment type="similarity">
    <text evidence="1">Belongs to the SorC transcriptional regulatory family.</text>
</comment>
<dbReference type="SUPFAM" id="SSF100950">
    <property type="entry name" value="NagB/RpiA/CoA transferase-like"/>
    <property type="match status" value="1"/>
</dbReference>